<feature type="non-terminal residue" evidence="2">
    <location>
        <position position="1"/>
    </location>
</feature>
<organism evidence="2 3">
    <name type="scientific">Culter alburnus</name>
    <name type="common">Topmouth culter</name>
    <dbReference type="NCBI Taxonomy" id="194366"/>
    <lineage>
        <taxon>Eukaryota</taxon>
        <taxon>Metazoa</taxon>
        <taxon>Chordata</taxon>
        <taxon>Craniata</taxon>
        <taxon>Vertebrata</taxon>
        <taxon>Euteleostomi</taxon>
        <taxon>Actinopterygii</taxon>
        <taxon>Neopterygii</taxon>
        <taxon>Teleostei</taxon>
        <taxon>Ostariophysi</taxon>
        <taxon>Cypriniformes</taxon>
        <taxon>Xenocyprididae</taxon>
        <taxon>Xenocypridinae</taxon>
        <taxon>Culter</taxon>
    </lineage>
</organism>
<gene>
    <name evidence="2" type="ORF">ABG768_018337</name>
</gene>
<sequence>EVDVTRFYHVDRYGMTRPTDTRALSLTPGAEHAEGPLLRDPTHNSYHSDLNSGTVDNFPSSWGSITTHFK</sequence>
<dbReference type="EMBL" id="JAWDJR010000024">
    <property type="protein sequence ID" value="KAK9952498.1"/>
    <property type="molecule type" value="Genomic_DNA"/>
</dbReference>
<reference evidence="2 3" key="1">
    <citation type="submission" date="2024-05" db="EMBL/GenBank/DDBJ databases">
        <title>A high-quality chromosomal-level genome assembly of Topmouth culter (Culter alburnus).</title>
        <authorList>
            <person name="Zhao H."/>
        </authorList>
    </citation>
    <scope>NUCLEOTIDE SEQUENCE [LARGE SCALE GENOMIC DNA]</scope>
    <source>
        <strain evidence="2">CATC2023</strain>
        <tissue evidence="2">Muscle</tissue>
    </source>
</reference>
<feature type="region of interest" description="Disordered" evidence="1">
    <location>
        <begin position="28"/>
        <end position="70"/>
    </location>
</feature>
<feature type="compositionally biased region" description="Polar residues" evidence="1">
    <location>
        <begin position="43"/>
        <end position="70"/>
    </location>
</feature>
<name>A0AAW1YVA8_CULAL</name>
<evidence type="ECO:0000256" key="1">
    <source>
        <dbReference type="SAM" id="MobiDB-lite"/>
    </source>
</evidence>
<protein>
    <submittedName>
        <fullName evidence="2">Uncharacterized protein</fullName>
    </submittedName>
</protein>
<evidence type="ECO:0000313" key="2">
    <source>
        <dbReference type="EMBL" id="KAK9952498.1"/>
    </source>
</evidence>
<keyword evidence="3" id="KW-1185">Reference proteome</keyword>
<evidence type="ECO:0000313" key="3">
    <source>
        <dbReference type="Proteomes" id="UP001479290"/>
    </source>
</evidence>
<accession>A0AAW1YVA8</accession>
<feature type="non-terminal residue" evidence="2">
    <location>
        <position position="70"/>
    </location>
</feature>
<comment type="caution">
    <text evidence="2">The sequence shown here is derived from an EMBL/GenBank/DDBJ whole genome shotgun (WGS) entry which is preliminary data.</text>
</comment>
<dbReference type="AlphaFoldDB" id="A0AAW1YVA8"/>
<proteinExistence type="predicted"/>
<dbReference type="Proteomes" id="UP001479290">
    <property type="component" value="Unassembled WGS sequence"/>
</dbReference>